<dbReference type="InterPro" id="IPR036514">
    <property type="entry name" value="SGNH_hydro_sf"/>
</dbReference>
<feature type="non-terminal residue" evidence="1">
    <location>
        <position position="208"/>
    </location>
</feature>
<gene>
    <name evidence="1" type="ORF">METZ01_LOCUS452999</name>
</gene>
<dbReference type="AlphaFoldDB" id="A0A382ZYW3"/>
<dbReference type="EMBL" id="UINC01187426">
    <property type="protein sequence ID" value="SVE00145.1"/>
    <property type="molecule type" value="Genomic_DNA"/>
</dbReference>
<evidence type="ECO:0000313" key="1">
    <source>
        <dbReference type="EMBL" id="SVE00145.1"/>
    </source>
</evidence>
<dbReference type="Gene3D" id="3.40.50.1110">
    <property type="entry name" value="SGNH hydrolase"/>
    <property type="match status" value="1"/>
</dbReference>
<organism evidence="1">
    <name type="scientific">marine metagenome</name>
    <dbReference type="NCBI Taxonomy" id="408172"/>
    <lineage>
        <taxon>unclassified sequences</taxon>
        <taxon>metagenomes</taxon>
        <taxon>ecological metagenomes</taxon>
    </lineage>
</organism>
<accession>A0A382ZYW3</accession>
<evidence type="ECO:0008006" key="2">
    <source>
        <dbReference type="Google" id="ProtNLM"/>
    </source>
</evidence>
<sequence length="208" mass="23993">MINILYKYLEGIISKKENVFYYNQKKLISGFDNSIYCPHPFTNWSLNPSYTKNNINEHTKEGFRKTADLDSVSEMVGNNIIYCAGGSTTYCTELYPFQKSWPFKLNQLVNDKFKVINAGVGGWGTLQSLIRFMSWGPFFKPRLTVIYQSKNDLTPLYNGRKSEDEIFLQYENIMVQYGLKNPYSFRSMFSRSGGGLAHVYTNKINPSP</sequence>
<protein>
    <recommendedName>
        <fullName evidence="2">SGNH hydrolase-type esterase domain-containing protein</fullName>
    </recommendedName>
</protein>
<proteinExistence type="predicted"/>
<reference evidence="1" key="1">
    <citation type="submission" date="2018-05" db="EMBL/GenBank/DDBJ databases">
        <authorList>
            <person name="Lanie J.A."/>
            <person name="Ng W.-L."/>
            <person name="Kazmierczak K.M."/>
            <person name="Andrzejewski T.M."/>
            <person name="Davidsen T.M."/>
            <person name="Wayne K.J."/>
            <person name="Tettelin H."/>
            <person name="Glass J.I."/>
            <person name="Rusch D."/>
            <person name="Podicherti R."/>
            <person name="Tsui H.-C.T."/>
            <person name="Winkler M.E."/>
        </authorList>
    </citation>
    <scope>NUCLEOTIDE SEQUENCE</scope>
</reference>
<dbReference type="SUPFAM" id="SSF52266">
    <property type="entry name" value="SGNH hydrolase"/>
    <property type="match status" value="1"/>
</dbReference>
<name>A0A382ZYW3_9ZZZZ</name>